<gene>
    <name evidence="1" type="ORF">HEQ75_25205</name>
</gene>
<evidence type="ECO:0000313" key="2">
    <source>
        <dbReference type="Proteomes" id="UP000787635"/>
    </source>
</evidence>
<reference evidence="1 2" key="1">
    <citation type="submission" date="2020-03" db="EMBL/GenBank/DDBJ databases">
        <title>Roseomonas selenitidurans sp. nov. isolated from urban soil.</title>
        <authorList>
            <person name="Liu H."/>
        </authorList>
    </citation>
    <scope>NUCLEOTIDE SEQUENCE [LARGE SCALE GENOMIC DNA]</scope>
    <source>
        <strain evidence="1 2">BU-1</strain>
    </source>
</reference>
<evidence type="ECO:0000313" key="1">
    <source>
        <dbReference type="EMBL" id="NKC34180.1"/>
    </source>
</evidence>
<organism evidence="1 2">
    <name type="scientific">Falsiroseomonas selenitidurans</name>
    <dbReference type="NCBI Taxonomy" id="2716335"/>
    <lineage>
        <taxon>Bacteria</taxon>
        <taxon>Pseudomonadati</taxon>
        <taxon>Pseudomonadota</taxon>
        <taxon>Alphaproteobacteria</taxon>
        <taxon>Acetobacterales</taxon>
        <taxon>Roseomonadaceae</taxon>
        <taxon>Falsiroseomonas</taxon>
    </lineage>
</organism>
<proteinExistence type="predicted"/>
<name>A0ABX1EH51_9PROT</name>
<dbReference type="RefSeq" id="WP_168034895.1">
    <property type="nucleotide sequence ID" value="NZ_JAAVNE010000069.1"/>
</dbReference>
<protein>
    <submittedName>
        <fullName evidence="1">Uncharacterized protein</fullName>
    </submittedName>
</protein>
<dbReference type="EMBL" id="JAAVNE010000069">
    <property type="protein sequence ID" value="NKC34180.1"/>
    <property type="molecule type" value="Genomic_DNA"/>
</dbReference>
<sequence length="148" mass="15690">MIFADDAALAEHVQALLEARLPKPRWTHAGHLAATAGLLLLHPGLDAAQALPGLIRRLNDSHGVPNSDTRGYHATITLYFLAAIRAELAEAVAPQPAHARVNTLLAGPLAAGKAVMAPHWSEARLFSVAARRGWVPPDRAPLPYAISG</sequence>
<dbReference type="Proteomes" id="UP000787635">
    <property type="component" value="Unassembled WGS sequence"/>
</dbReference>
<accession>A0ABX1EH51</accession>
<comment type="caution">
    <text evidence="1">The sequence shown here is derived from an EMBL/GenBank/DDBJ whole genome shotgun (WGS) entry which is preliminary data.</text>
</comment>
<keyword evidence="2" id="KW-1185">Reference proteome</keyword>